<sequence>MQGLPHRADSSSEQPSLISTPSAEESGRSAPQAQWKGNAVPTGSSRPGSVFALQGVPVVPARASSDVSLDSRTPLVSTFLYPNTLTADPTCWQRVTSSTTSDAPAHDSELADGYYGGSSAFAFVSKVPRETQNLEGVHLHHGQAVGSASTSPQGLHDKTRNQGPANGAWAKQLPERILADNLVDAYFDRVHPLYPFLHEGSFRAEYENMWGNGDQAQCRRSWFGLANAVFALGCEFCEDVVANSLDVTVTCFLDRSRSVVLPQISKRGSLEHVQALLLLCHYLQGALELNECWTLAGWMIRTAYSIGLHLDADSLSISSVEKEVRKRAWWGCFALDQTLSMKFGRPASMRLEDAQSVPHPLAVDDQYIHHEARLPRQPIGRPSIIEFFNHTIQLTCLIDDILRNLYSTTKRVARRGHVDSMVPEQQLAELIVLDERLRSWWHRKPSHLALNSPKWDSPVYRRQQTVTRIRYLQIMILLQRPLLLMFSRESVEDELIHTIALAGSQTCLAAALESMRLISEQYHQQRLNSISYNLHYVFTSLGVLLHMQNMDRSKLTLVDPEQLMASSDALDHGMEFPEEC</sequence>
<evidence type="ECO:0000313" key="8">
    <source>
        <dbReference type="Proteomes" id="UP000054342"/>
    </source>
</evidence>
<dbReference type="InterPro" id="IPR007219">
    <property type="entry name" value="XnlR_reg_dom"/>
</dbReference>
<dbReference type="GO" id="GO:0005634">
    <property type="term" value="C:nucleus"/>
    <property type="evidence" value="ECO:0007669"/>
    <property type="project" value="TreeGrafter"/>
</dbReference>
<dbReference type="GO" id="GO:0000978">
    <property type="term" value="F:RNA polymerase II cis-regulatory region sequence-specific DNA binding"/>
    <property type="evidence" value="ECO:0007669"/>
    <property type="project" value="TreeGrafter"/>
</dbReference>
<dbReference type="GeneID" id="25331180"/>
<evidence type="ECO:0000256" key="2">
    <source>
        <dbReference type="ARBA" id="ARBA00023125"/>
    </source>
</evidence>
<gene>
    <name evidence="7" type="ORF">PV05_09272</name>
</gene>
<organism evidence="7 8">
    <name type="scientific">Exophiala xenobiotica</name>
    <dbReference type="NCBI Taxonomy" id="348802"/>
    <lineage>
        <taxon>Eukaryota</taxon>
        <taxon>Fungi</taxon>
        <taxon>Dikarya</taxon>
        <taxon>Ascomycota</taxon>
        <taxon>Pezizomycotina</taxon>
        <taxon>Eurotiomycetes</taxon>
        <taxon>Chaetothyriomycetidae</taxon>
        <taxon>Chaetothyriales</taxon>
        <taxon>Herpotrichiellaceae</taxon>
        <taxon>Exophiala</taxon>
    </lineage>
</organism>
<dbReference type="RefSeq" id="XP_013314310.1">
    <property type="nucleotide sequence ID" value="XM_013458856.1"/>
</dbReference>
<feature type="region of interest" description="Disordered" evidence="5">
    <location>
        <begin position="143"/>
        <end position="167"/>
    </location>
</feature>
<evidence type="ECO:0000256" key="4">
    <source>
        <dbReference type="ARBA" id="ARBA00023242"/>
    </source>
</evidence>
<evidence type="ECO:0000259" key="6">
    <source>
        <dbReference type="SMART" id="SM00906"/>
    </source>
</evidence>
<dbReference type="Pfam" id="PF04082">
    <property type="entry name" value="Fungal_trans"/>
    <property type="match status" value="1"/>
</dbReference>
<evidence type="ECO:0000313" key="7">
    <source>
        <dbReference type="EMBL" id="KIW53726.1"/>
    </source>
</evidence>
<keyword evidence="3" id="KW-0804">Transcription</keyword>
<dbReference type="GO" id="GO:0008270">
    <property type="term" value="F:zinc ion binding"/>
    <property type="evidence" value="ECO:0007669"/>
    <property type="project" value="InterPro"/>
</dbReference>
<feature type="domain" description="Xylanolytic transcriptional activator regulatory" evidence="6">
    <location>
        <begin position="292"/>
        <end position="366"/>
    </location>
</feature>
<dbReference type="InterPro" id="IPR051127">
    <property type="entry name" value="Fungal_SecMet_Regulators"/>
</dbReference>
<dbReference type="Proteomes" id="UP000054342">
    <property type="component" value="Unassembled WGS sequence"/>
</dbReference>
<feature type="region of interest" description="Disordered" evidence="5">
    <location>
        <begin position="1"/>
        <end position="43"/>
    </location>
</feature>
<accession>A0A0D2BMG4</accession>
<name>A0A0D2BMG4_9EURO</name>
<feature type="compositionally biased region" description="Polar residues" evidence="5">
    <location>
        <begin position="11"/>
        <end position="23"/>
    </location>
</feature>
<dbReference type="AlphaFoldDB" id="A0A0D2BMG4"/>
<evidence type="ECO:0000256" key="1">
    <source>
        <dbReference type="ARBA" id="ARBA00023015"/>
    </source>
</evidence>
<dbReference type="HOGENOM" id="CLU_470123_0_0_1"/>
<dbReference type="GO" id="GO:0006351">
    <property type="term" value="P:DNA-templated transcription"/>
    <property type="evidence" value="ECO:0007669"/>
    <property type="project" value="InterPro"/>
</dbReference>
<evidence type="ECO:0000256" key="5">
    <source>
        <dbReference type="SAM" id="MobiDB-lite"/>
    </source>
</evidence>
<dbReference type="OrthoDB" id="3364175at2759"/>
<keyword evidence="8" id="KW-1185">Reference proteome</keyword>
<dbReference type="PANTHER" id="PTHR47424:SF3">
    <property type="entry name" value="REGULATORY PROTEIN GAL4"/>
    <property type="match status" value="1"/>
</dbReference>
<protein>
    <recommendedName>
        <fullName evidence="6">Xylanolytic transcriptional activator regulatory domain-containing protein</fullName>
    </recommendedName>
</protein>
<evidence type="ECO:0000256" key="3">
    <source>
        <dbReference type="ARBA" id="ARBA00023163"/>
    </source>
</evidence>
<reference evidence="7 8" key="1">
    <citation type="submission" date="2015-01" db="EMBL/GenBank/DDBJ databases">
        <title>The Genome Sequence of Exophiala xenobiotica CBS118157.</title>
        <authorList>
            <consortium name="The Broad Institute Genomics Platform"/>
            <person name="Cuomo C."/>
            <person name="de Hoog S."/>
            <person name="Gorbushina A."/>
            <person name="Stielow B."/>
            <person name="Teixiera M."/>
            <person name="Abouelleil A."/>
            <person name="Chapman S.B."/>
            <person name="Priest M."/>
            <person name="Young S.K."/>
            <person name="Wortman J."/>
            <person name="Nusbaum C."/>
            <person name="Birren B."/>
        </authorList>
    </citation>
    <scope>NUCLEOTIDE SEQUENCE [LARGE SCALE GENOMIC DNA]</scope>
    <source>
        <strain evidence="7 8">CBS 118157</strain>
    </source>
</reference>
<dbReference type="CDD" id="cd12148">
    <property type="entry name" value="fungal_TF_MHR"/>
    <property type="match status" value="1"/>
</dbReference>
<dbReference type="EMBL" id="KN847321">
    <property type="protein sequence ID" value="KIW53726.1"/>
    <property type="molecule type" value="Genomic_DNA"/>
</dbReference>
<keyword evidence="4" id="KW-0539">Nucleus</keyword>
<proteinExistence type="predicted"/>
<dbReference type="GO" id="GO:0000981">
    <property type="term" value="F:DNA-binding transcription factor activity, RNA polymerase II-specific"/>
    <property type="evidence" value="ECO:0007669"/>
    <property type="project" value="TreeGrafter"/>
</dbReference>
<keyword evidence="2" id="KW-0238">DNA-binding</keyword>
<dbReference type="SMART" id="SM00906">
    <property type="entry name" value="Fungal_trans"/>
    <property type="match status" value="1"/>
</dbReference>
<feature type="compositionally biased region" description="Basic and acidic residues" evidence="5">
    <location>
        <begin position="1"/>
        <end position="10"/>
    </location>
</feature>
<dbReference type="GO" id="GO:0000435">
    <property type="term" value="P:positive regulation of transcription from RNA polymerase II promoter by galactose"/>
    <property type="evidence" value="ECO:0007669"/>
    <property type="project" value="TreeGrafter"/>
</dbReference>
<dbReference type="PANTHER" id="PTHR47424">
    <property type="entry name" value="REGULATORY PROTEIN GAL4"/>
    <property type="match status" value="1"/>
</dbReference>
<keyword evidence="1" id="KW-0805">Transcription regulation</keyword>